<dbReference type="OrthoDB" id="342730at2759"/>
<sequence length="349" mass="39033">MPKADAKAKKSKKSASKDTKSKEKSSKSDKTEKKTSSSEKKAPEAAAAPPAPSVEQHPCSIHSQPLTYFCLTCDTPVCDQCKQTTHYGPEHGVVPLTDAVMAKITDLKKTVHTEMRIRKNEILARLADVQLSVDKVKEQKAKIERSARADLEAVLQRLRKAESIKIASCNEDSTLLKQELGAVDEIEGLINQLMASEDPYKALMKIPDTHQQLAMILHRDLSAYMDQEKPYESQLPDEITERRGMCEKFAATTSVLQLKSQLLETAEEKTHTIAQDAAEELQRWETLTSEYETELRRFRMQCTFCGIELDPSTVNSLCGENQDITALSPMGVPDEVVGNMHHYWVQGDV</sequence>
<dbReference type="GO" id="GO:0070842">
    <property type="term" value="P:aggresome assembly"/>
    <property type="evidence" value="ECO:0007669"/>
    <property type="project" value="TreeGrafter"/>
</dbReference>
<feature type="domain" description="B box-type" evidence="3">
    <location>
        <begin position="54"/>
        <end position="96"/>
    </location>
</feature>
<accession>A0A8J6BBK0</accession>
<proteinExistence type="predicted"/>
<dbReference type="AlphaFoldDB" id="A0A8J6BBK0"/>
<dbReference type="Pfam" id="PF00643">
    <property type="entry name" value="zf-B_box"/>
    <property type="match status" value="1"/>
</dbReference>
<dbReference type="PANTHER" id="PTHR36754">
    <property type="entry name" value="E3 UBIQUITIN-PROTEIN LIGASE TRIM37"/>
    <property type="match status" value="1"/>
</dbReference>
<dbReference type="GO" id="GO:0006513">
    <property type="term" value="P:protein monoubiquitination"/>
    <property type="evidence" value="ECO:0007669"/>
    <property type="project" value="TreeGrafter"/>
</dbReference>
<dbReference type="GO" id="GO:0016235">
    <property type="term" value="C:aggresome"/>
    <property type="evidence" value="ECO:0007669"/>
    <property type="project" value="TreeGrafter"/>
</dbReference>
<dbReference type="GO" id="GO:0008270">
    <property type="term" value="F:zinc ion binding"/>
    <property type="evidence" value="ECO:0007669"/>
    <property type="project" value="UniProtKB-KW"/>
</dbReference>
<dbReference type="GO" id="GO:0051865">
    <property type="term" value="P:protein autoubiquitination"/>
    <property type="evidence" value="ECO:0007669"/>
    <property type="project" value="TreeGrafter"/>
</dbReference>
<evidence type="ECO:0000256" key="1">
    <source>
        <dbReference type="PROSITE-ProRule" id="PRU00024"/>
    </source>
</evidence>
<evidence type="ECO:0000256" key="2">
    <source>
        <dbReference type="SAM" id="MobiDB-lite"/>
    </source>
</evidence>
<comment type="caution">
    <text evidence="4">The sequence shown here is derived from an EMBL/GenBank/DDBJ whole genome shotgun (WGS) entry which is preliminary data.</text>
</comment>
<feature type="compositionally biased region" description="Basic and acidic residues" evidence="2">
    <location>
        <begin position="15"/>
        <end position="43"/>
    </location>
</feature>
<protein>
    <submittedName>
        <fullName evidence="4">B-box zinc finger</fullName>
    </submittedName>
</protein>
<dbReference type="GO" id="GO:0005778">
    <property type="term" value="C:peroxisomal membrane"/>
    <property type="evidence" value="ECO:0007669"/>
    <property type="project" value="TreeGrafter"/>
</dbReference>
<dbReference type="Gene3D" id="3.30.160.60">
    <property type="entry name" value="Classic Zinc Finger"/>
    <property type="match status" value="1"/>
</dbReference>
<keyword evidence="1" id="KW-0479">Metal-binding</keyword>
<dbReference type="EMBL" id="JAHDYR010000003">
    <property type="protein sequence ID" value="KAG9397319.1"/>
    <property type="molecule type" value="Genomic_DNA"/>
</dbReference>
<dbReference type="GO" id="GO:0031625">
    <property type="term" value="F:ubiquitin protein ligase binding"/>
    <property type="evidence" value="ECO:0007669"/>
    <property type="project" value="TreeGrafter"/>
</dbReference>
<keyword evidence="1" id="KW-0862">Zinc</keyword>
<name>A0A8J6BBK0_9EUKA</name>
<dbReference type="InterPro" id="IPR053003">
    <property type="entry name" value="TRIM_RBCC_E3_ubiq-ligases"/>
</dbReference>
<dbReference type="GO" id="GO:0061630">
    <property type="term" value="F:ubiquitin protein ligase activity"/>
    <property type="evidence" value="ECO:0007669"/>
    <property type="project" value="TreeGrafter"/>
</dbReference>
<keyword evidence="5" id="KW-1185">Reference proteome</keyword>
<dbReference type="SUPFAM" id="SSF57845">
    <property type="entry name" value="B-box zinc-binding domain"/>
    <property type="match status" value="1"/>
</dbReference>
<keyword evidence="1" id="KW-0863">Zinc-finger</keyword>
<feature type="region of interest" description="Disordered" evidence="2">
    <location>
        <begin position="1"/>
        <end position="58"/>
    </location>
</feature>
<dbReference type="SMART" id="SM00336">
    <property type="entry name" value="BBOX"/>
    <property type="match status" value="1"/>
</dbReference>
<evidence type="ECO:0000313" key="4">
    <source>
        <dbReference type="EMBL" id="KAG9397319.1"/>
    </source>
</evidence>
<dbReference type="InterPro" id="IPR000315">
    <property type="entry name" value="Znf_B-box"/>
</dbReference>
<dbReference type="Proteomes" id="UP000717585">
    <property type="component" value="Unassembled WGS sequence"/>
</dbReference>
<dbReference type="PROSITE" id="PS50119">
    <property type="entry name" value="ZF_BBOX"/>
    <property type="match status" value="1"/>
</dbReference>
<gene>
    <name evidence="4" type="ORF">J8273_1234</name>
</gene>
<organism evidence="4 5">
    <name type="scientific">Carpediemonas membranifera</name>
    <dbReference type="NCBI Taxonomy" id="201153"/>
    <lineage>
        <taxon>Eukaryota</taxon>
        <taxon>Metamonada</taxon>
        <taxon>Carpediemonas-like organisms</taxon>
        <taxon>Carpediemonas</taxon>
    </lineage>
</organism>
<dbReference type="PANTHER" id="PTHR36754:SF2">
    <property type="entry name" value="E3 UBIQUITIN-PROTEIN LIGASE TRIM37"/>
    <property type="match status" value="1"/>
</dbReference>
<evidence type="ECO:0000259" key="3">
    <source>
        <dbReference type="PROSITE" id="PS50119"/>
    </source>
</evidence>
<evidence type="ECO:0000313" key="5">
    <source>
        <dbReference type="Proteomes" id="UP000717585"/>
    </source>
</evidence>
<dbReference type="GO" id="GO:0005164">
    <property type="term" value="F:tumor necrosis factor receptor binding"/>
    <property type="evidence" value="ECO:0007669"/>
    <property type="project" value="TreeGrafter"/>
</dbReference>
<reference evidence="4" key="1">
    <citation type="submission" date="2021-05" db="EMBL/GenBank/DDBJ databases">
        <title>A free-living protist that lacks canonical eukaryotic 1 DNA replication and segregation systems.</title>
        <authorList>
            <person name="Salas-Leiva D.E."/>
            <person name="Tromer E.C."/>
            <person name="Curtis B.A."/>
            <person name="Jerlstrom-Hultqvist J."/>
            <person name="Kolisko M."/>
            <person name="Yi Z."/>
            <person name="Salas-Leiva J.S."/>
            <person name="Gallot-Lavallee L."/>
            <person name="Kops G.J.P.L."/>
            <person name="Archibald J.M."/>
            <person name="Simpson A.G.B."/>
            <person name="Roger A.J."/>
        </authorList>
    </citation>
    <scope>NUCLEOTIDE SEQUENCE</scope>
    <source>
        <strain evidence="4">BICM</strain>
    </source>
</reference>